<sequence length="97" mass="11438">MECIIDDSSNTVNVTPMDISIHSNEQEPFNTQGQTLAPRHTLQRDRHPQEELEDYMRYPFSKALTYQRLSYSHVTFIIVLFNVNEPKNFREAYSQDV</sequence>
<evidence type="ECO:0000313" key="3">
    <source>
        <dbReference type="Proteomes" id="UP001419268"/>
    </source>
</evidence>
<name>A0AAP0P9P8_9MAGN</name>
<organism evidence="2 3">
    <name type="scientific">Stephania cephalantha</name>
    <dbReference type="NCBI Taxonomy" id="152367"/>
    <lineage>
        <taxon>Eukaryota</taxon>
        <taxon>Viridiplantae</taxon>
        <taxon>Streptophyta</taxon>
        <taxon>Embryophyta</taxon>
        <taxon>Tracheophyta</taxon>
        <taxon>Spermatophyta</taxon>
        <taxon>Magnoliopsida</taxon>
        <taxon>Ranunculales</taxon>
        <taxon>Menispermaceae</taxon>
        <taxon>Menispermoideae</taxon>
        <taxon>Cissampelideae</taxon>
        <taxon>Stephania</taxon>
    </lineage>
</organism>
<gene>
    <name evidence="2" type="ORF">Scep_012274</name>
</gene>
<proteinExistence type="predicted"/>
<reference evidence="2 3" key="1">
    <citation type="submission" date="2024-01" db="EMBL/GenBank/DDBJ databases">
        <title>Genome assemblies of Stephania.</title>
        <authorList>
            <person name="Yang L."/>
        </authorList>
    </citation>
    <scope>NUCLEOTIDE SEQUENCE [LARGE SCALE GENOMIC DNA]</scope>
    <source>
        <strain evidence="2">JXDWG</strain>
        <tissue evidence="2">Leaf</tissue>
    </source>
</reference>
<feature type="region of interest" description="Disordered" evidence="1">
    <location>
        <begin position="24"/>
        <end position="44"/>
    </location>
</feature>
<dbReference type="AlphaFoldDB" id="A0AAP0P9P8"/>
<dbReference type="EMBL" id="JBBNAG010000005">
    <property type="protein sequence ID" value="KAK9132746.1"/>
    <property type="molecule type" value="Genomic_DNA"/>
</dbReference>
<feature type="compositionally biased region" description="Polar residues" evidence="1">
    <location>
        <begin position="24"/>
        <end position="35"/>
    </location>
</feature>
<comment type="caution">
    <text evidence="2">The sequence shown here is derived from an EMBL/GenBank/DDBJ whole genome shotgun (WGS) entry which is preliminary data.</text>
</comment>
<keyword evidence="3" id="KW-1185">Reference proteome</keyword>
<dbReference type="Proteomes" id="UP001419268">
    <property type="component" value="Unassembled WGS sequence"/>
</dbReference>
<evidence type="ECO:0000313" key="2">
    <source>
        <dbReference type="EMBL" id="KAK9132746.1"/>
    </source>
</evidence>
<protein>
    <submittedName>
        <fullName evidence="2">Uncharacterized protein</fullName>
    </submittedName>
</protein>
<accession>A0AAP0P9P8</accession>
<evidence type="ECO:0000256" key="1">
    <source>
        <dbReference type="SAM" id="MobiDB-lite"/>
    </source>
</evidence>